<organism evidence="1 2">
    <name type="scientific">Moniliophthora roreri</name>
    <name type="common">Frosty pod rot fungus</name>
    <name type="synonym">Monilia roreri</name>
    <dbReference type="NCBI Taxonomy" id="221103"/>
    <lineage>
        <taxon>Eukaryota</taxon>
        <taxon>Fungi</taxon>
        <taxon>Dikarya</taxon>
        <taxon>Basidiomycota</taxon>
        <taxon>Agaricomycotina</taxon>
        <taxon>Agaricomycetes</taxon>
        <taxon>Agaricomycetidae</taxon>
        <taxon>Agaricales</taxon>
        <taxon>Marasmiineae</taxon>
        <taxon>Marasmiaceae</taxon>
        <taxon>Moniliophthora</taxon>
    </lineage>
</organism>
<dbReference type="AlphaFoldDB" id="A0A0W0EUI4"/>
<name>A0A0W0EUI4_MONRR</name>
<evidence type="ECO:0000313" key="2">
    <source>
        <dbReference type="Proteomes" id="UP000054988"/>
    </source>
</evidence>
<comment type="caution">
    <text evidence="1">The sequence shown here is derived from an EMBL/GenBank/DDBJ whole genome shotgun (WGS) entry which is preliminary data.</text>
</comment>
<proteinExistence type="predicted"/>
<evidence type="ECO:0000313" key="1">
    <source>
        <dbReference type="EMBL" id="KTB27729.1"/>
    </source>
</evidence>
<accession>A0A0W0EUI4</accession>
<dbReference type="EMBL" id="LATX01002520">
    <property type="protein sequence ID" value="KTB27729.1"/>
    <property type="molecule type" value="Genomic_DNA"/>
</dbReference>
<gene>
    <name evidence="1" type="ORF">WG66_19649</name>
</gene>
<sequence length="204" mass="23785">MHTRNSTGKAFVYWVVYHPGVERVLQVPPDEQLKALRERLKIERKEEWISIEFYEPRNACKPASPGLAQPSAMHLTKLELLLRVSPSLFASLDPNDPEAPPVPNELRQKVCVWGRRYIFVMKLCNELDGIRRGPKFCLPGDRHMYTRNMTGKAFAYWVEYHPGSESTQMLKVLPEAHMRVLRERLKIDKEAEWMTIEGRRRGSL</sequence>
<protein>
    <submittedName>
        <fullName evidence="1">Uncharacterized protein</fullName>
    </submittedName>
</protein>
<dbReference type="Proteomes" id="UP000054988">
    <property type="component" value="Unassembled WGS sequence"/>
</dbReference>
<reference evidence="1 2" key="1">
    <citation type="submission" date="2015-12" db="EMBL/GenBank/DDBJ databases">
        <title>Draft genome sequence of Moniliophthora roreri, the causal agent of frosty pod rot of cacao.</title>
        <authorList>
            <person name="Aime M.C."/>
            <person name="Diaz-Valderrama J.R."/>
            <person name="Kijpornyongpan T."/>
            <person name="Phillips-Mora W."/>
        </authorList>
    </citation>
    <scope>NUCLEOTIDE SEQUENCE [LARGE SCALE GENOMIC DNA]</scope>
    <source>
        <strain evidence="1 2">MCA 2952</strain>
    </source>
</reference>